<dbReference type="SUPFAM" id="SSF53850">
    <property type="entry name" value="Periplasmic binding protein-like II"/>
    <property type="match status" value="1"/>
</dbReference>
<dbReference type="Pfam" id="PF13416">
    <property type="entry name" value="SBP_bac_8"/>
    <property type="match status" value="1"/>
</dbReference>
<evidence type="ECO:0000256" key="5">
    <source>
        <dbReference type="PIRSR" id="PIRSR019574-1"/>
    </source>
</evidence>
<keyword evidence="3" id="KW-0732">Signal</keyword>
<keyword evidence="2" id="KW-0813">Transport</keyword>
<evidence type="ECO:0000256" key="3">
    <source>
        <dbReference type="ARBA" id="ARBA00022729"/>
    </source>
</evidence>
<organism evidence="6">
    <name type="scientific">uncultured Acetothermia bacterium</name>
    <dbReference type="NCBI Taxonomy" id="236499"/>
    <lineage>
        <taxon>Bacteria</taxon>
        <taxon>Candidatus Bipolaricaulota</taxon>
        <taxon>environmental samples</taxon>
    </lineage>
</organism>
<dbReference type="GO" id="GO:0042597">
    <property type="term" value="C:periplasmic space"/>
    <property type="evidence" value="ECO:0007669"/>
    <property type="project" value="UniProtKB-SubCell"/>
</dbReference>
<dbReference type="PRINTS" id="PR00909">
    <property type="entry name" value="SPERMDNBNDNG"/>
</dbReference>
<dbReference type="InterPro" id="IPR006059">
    <property type="entry name" value="SBP"/>
</dbReference>
<feature type="binding site" evidence="5">
    <location>
        <position position="87"/>
    </location>
    <ligand>
        <name>spermidine</name>
        <dbReference type="ChEBI" id="CHEBI:57834"/>
    </ligand>
</feature>
<dbReference type="PANTHER" id="PTHR30222:SF17">
    <property type="entry name" value="SPERMIDINE_PUTRESCINE-BINDING PERIPLASMIC PROTEIN"/>
    <property type="match status" value="1"/>
</dbReference>
<sequence length="352" mass="40039">MTFVRALSFATLLVLGVIALNSCGGRQAPAELHLFIWANYIDPEVYKLFEREFGVKVIEENFDSNETLRNKLQAGVTGYDIIVPSDYTVEALIRQGLLAELDLQKIPNSAHIAPRFRGLYYDPQNRYSIPYLWGTTGIGYNAQKLETPPTSWADLFEPDRLERYKNRVSMLDDPREAIGAALKYLGYSVNSTDPQQLEAAKNLLLVQKPYLARYDSETYDDFLLTGDLVLAHGWSGEFAKAHVENSNIRYVIPREGGVIWADNLAIPKSSQRIDLAHTFIDFLLRPTINAKIVNFLRYPSTNEAATAHILPEIVNDPAIYPPEEILEKLEWIRDVGDARALYERVWDEIKSR</sequence>
<evidence type="ECO:0000256" key="2">
    <source>
        <dbReference type="ARBA" id="ARBA00022448"/>
    </source>
</evidence>
<dbReference type="PIRSF" id="PIRSF019574">
    <property type="entry name" value="Periplasmic_polyamine_BP"/>
    <property type="match status" value="1"/>
</dbReference>
<reference evidence="6" key="1">
    <citation type="journal article" date="2005" name="Environ. Microbiol.">
        <title>Genetic and functional properties of uncultivated thermophilic crenarchaeotes from a subsurface gold mine as revealed by analysis of genome fragments.</title>
        <authorList>
            <person name="Nunoura T."/>
            <person name="Hirayama H."/>
            <person name="Takami H."/>
            <person name="Oida H."/>
            <person name="Nishi S."/>
            <person name="Shimamura S."/>
            <person name="Suzuki Y."/>
            <person name="Inagaki F."/>
            <person name="Takai K."/>
            <person name="Nealson K.H."/>
            <person name="Horikoshi K."/>
        </authorList>
    </citation>
    <scope>NUCLEOTIDE SEQUENCE</scope>
</reference>
<proteinExistence type="predicted"/>
<reference evidence="6" key="2">
    <citation type="journal article" date="2012" name="PLoS ONE">
        <title>A Deeply Branching Thermophilic Bacterium with an Ancient Acetyl-CoA Pathway Dominates a Subsurface Ecosystem.</title>
        <authorList>
            <person name="Takami H."/>
            <person name="Noguchi H."/>
            <person name="Takaki Y."/>
            <person name="Uchiyama I."/>
            <person name="Toyoda A."/>
            <person name="Nishi S."/>
            <person name="Chee G.-J."/>
            <person name="Arai W."/>
            <person name="Nunoura T."/>
            <person name="Itoh T."/>
            <person name="Hattori M."/>
            <person name="Takai K."/>
        </authorList>
    </citation>
    <scope>NUCLEOTIDE SEQUENCE</scope>
</reference>
<feature type="binding site" evidence="5">
    <location>
        <begin position="173"/>
        <end position="176"/>
    </location>
    <ligand>
        <name>spermidine</name>
        <dbReference type="ChEBI" id="CHEBI:57834"/>
    </ligand>
</feature>
<dbReference type="AlphaFoldDB" id="H5SJ68"/>
<dbReference type="PANTHER" id="PTHR30222">
    <property type="entry name" value="SPERMIDINE/PUTRESCINE-BINDING PERIPLASMIC PROTEIN"/>
    <property type="match status" value="1"/>
</dbReference>
<name>H5SJ68_9BACT</name>
<dbReference type="GO" id="GO:0019808">
    <property type="term" value="F:polyamine binding"/>
    <property type="evidence" value="ECO:0007669"/>
    <property type="project" value="InterPro"/>
</dbReference>
<evidence type="ECO:0000256" key="1">
    <source>
        <dbReference type="ARBA" id="ARBA00004418"/>
    </source>
</evidence>
<gene>
    <name evidence="6" type="ORF">HGMM_F35B12C18</name>
</gene>
<evidence type="ECO:0000313" key="6">
    <source>
        <dbReference type="EMBL" id="BAL56204.1"/>
    </source>
</evidence>
<keyword evidence="4" id="KW-0574">Periplasm</keyword>
<dbReference type="InterPro" id="IPR001188">
    <property type="entry name" value="Sperm_putr-bd"/>
</dbReference>
<accession>H5SJ68</accession>
<dbReference type="CDD" id="cd13590">
    <property type="entry name" value="PBP2_PotD_PotF_like"/>
    <property type="match status" value="1"/>
</dbReference>
<dbReference type="Gene3D" id="3.40.190.10">
    <property type="entry name" value="Periplasmic binding protein-like II"/>
    <property type="match status" value="2"/>
</dbReference>
<dbReference type="GO" id="GO:0015846">
    <property type="term" value="P:polyamine transport"/>
    <property type="evidence" value="ECO:0007669"/>
    <property type="project" value="InterPro"/>
</dbReference>
<evidence type="ECO:0000256" key="4">
    <source>
        <dbReference type="ARBA" id="ARBA00022764"/>
    </source>
</evidence>
<comment type="subcellular location">
    <subcellularLocation>
        <location evidence="1">Periplasm</location>
    </subcellularLocation>
</comment>
<dbReference type="EMBL" id="AP011740">
    <property type="protein sequence ID" value="BAL56204.1"/>
    <property type="molecule type" value="Genomic_DNA"/>
</dbReference>
<protein>
    <submittedName>
        <fullName evidence="6">Extracellular solute-binding protein</fullName>
    </submittedName>
</protein>